<organism evidence="3 4">
    <name type="scientific">Coilia grayii</name>
    <name type="common">Gray's grenadier anchovy</name>
    <dbReference type="NCBI Taxonomy" id="363190"/>
    <lineage>
        <taxon>Eukaryota</taxon>
        <taxon>Metazoa</taxon>
        <taxon>Chordata</taxon>
        <taxon>Craniata</taxon>
        <taxon>Vertebrata</taxon>
        <taxon>Euteleostomi</taxon>
        <taxon>Actinopterygii</taxon>
        <taxon>Neopterygii</taxon>
        <taxon>Teleostei</taxon>
        <taxon>Clupei</taxon>
        <taxon>Clupeiformes</taxon>
        <taxon>Clupeoidei</taxon>
        <taxon>Engraulidae</taxon>
        <taxon>Coilinae</taxon>
        <taxon>Coilia</taxon>
    </lineage>
</organism>
<dbReference type="PANTHER" id="PTHR10773:SF19">
    <property type="match status" value="1"/>
</dbReference>
<dbReference type="AlphaFoldDB" id="A0ABD1JS88"/>
<evidence type="ECO:0000256" key="1">
    <source>
        <dbReference type="SAM" id="MobiDB-lite"/>
    </source>
</evidence>
<name>A0ABD1JS88_9TELE</name>
<evidence type="ECO:0000259" key="2">
    <source>
        <dbReference type="Pfam" id="PF25273"/>
    </source>
</evidence>
<comment type="caution">
    <text evidence="3">The sequence shown here is derived from an EMBL/GenBank/DDBJ whole genome shotgun (WGS) entry which is preliminary data.</text>
</comment>
<dbReference type="InterPro" id="IPR057191">
    <property type="entry name" value="DUF7869"/>
</dbReference>
<feature type="region of interest" description="Disordered" evidence="1">
    <location>
        <begin position="156"/>
        <end position="188"/>
    </location>
</feature>
<keyword evidence="4" id="KW-1185">Reference proteome</keyword>
<dbReference type="PANTHER" id="PTHR10773">
    <property type="entry name" value="DNA-DIRECTED RNA POLYMERASES I, II, AND III SUBUNIT RPABC2"/>
    <property type="match status" value="1"/>
</dbReference>
<protein>
    <recommendedName>
        <fullName evidence="2">DUF7869 domain-containing protein</fullName>
    </recommendedName>
</protein>
<dbReference type="Pfam" id="PF25273">
    <property type="entry name" value="DUF7869"/>
    <property type="match status" value="1"/>
</dbReference>
<sequence length="719" mass="81963">MSGFAETPELPLPVKRKIKKEVAFGDDLQKDLCVVREGENDTDLEYDCKTEMDILPIREQTLSPNEIKQEEECSLEYYGHNVSSFTISCEPTTEVIQRNAASTPPARLPEEPTPAFGPLTTIEHVLVSVVIDPSFGPLTALEPVVGHASASNPVLPPAVPAPAPENGSTSAPLPPESTGRPPMREPCGIKCRRQCTRKIPEDRRREIWSEYWDMSYGDKRSFVFYSVSQVQKAKAFANPSRRSRSFIYRLKDADEIPRQVCKMFFLSTLGYHPANDSLVFSVMGKEVTPALAPRRDQRGRHEPANKLDLRLLYDHIESCHPTTNHYQREHAPCRRYLPSDVSIKLMYADYIEKGNHCSYETYRKAVKSKNISFTKLGEEECESCLLQNQHVRADHQGEASENCTQCERWQQHISEAVETRLHYRSDADRDWPDDTSVRSVDLQKIIMLPRMPSVKSAVFTRRISAYHETFAPVGKKTNKNKTISVVWHEGIAGRNVKEIASAYGAALEKERDIKHIVYWVDNCSAHNRNWCLLSSLVSLVNSDVISTEDITLKFFEPGHTFMSADSFHHGVEQEMRQRQGGGVYDFEDFVSVVANSNSKKVEVIELKNEAVRAWMDGHSAAKVEEMPSLAELKVIQLRRGSRSMFVKTSHEEEDFTELDFLQKEFKLCIPSALRPQDWGVEEVKKMEILNNLVPLMPPTKSFFWRSLTVRNLSEYKDEE</sequence>
<evidence type="ECO:0000313" key="4">
    <source>
        <dbReference type="Proteomes" id="UP001591681"/>
    </source>
</evidence>
<accession>A0ABD1JS88</accession>
<dbReference type="Proteomes" id="UP001591681">
    <property type="component" value="Unassembled WGS sequence"/>
</dbReference>
<gene>
    <name evidence="3" type="ORF">ACEWY4_014407</name>
</gene>
<evidence type="ECO:0000313" key="3">
    <source>
        <dbReference type="EMBL" id="KAL2089719.1"/>
    </source>
</evidence>
<reference evidence="3 4" key="1">
    <citation type="submission" date="2024-09" db="EMBL/GenBank/DDBJ databases">
        <title>A chromosome-level genome assembly of Gray's grenadier anchovy, Coilia grayii.</title>
        <authorList>
            <person name="Fu Z."/>
        </authorList>
    </citation>
    <scope>NUCLEOTIDE SEQUENCE [LARGE SCALE GENOMIC DNA]</scope>
    <source>
        <strain evidence="3">G4</strain>
        <tissue evidence="3">Muscle</tissue>
    </source>
</reference>
<feature type="domain" description="DUF7869" evidence="2">
    <location>
        <begin position="520"/>
        <end position="644"/>
    </location>
</feature>
<proteinExistence type="predicted"/>
<dbReference type="EMBL" id="JBHFQA010000012">
    <property type="protein sequence ID" value="KAL2089719.1"/>
    <property type="molecule type" value="Genomic_DNA"/>
</dbReference>